<name>A0A8T1P367_CARIL</name>
<keyword evidence="2" id="KW-1185">Reference proteome</keyword>
<accession>A0A8T1P367</accession>
<comment type="caution">
    <text evidence="1">The sequence shown here is derived from an EMBL/GenBank/DDBJ whole genome shotgun (WGS) entry which is preliminary data.</text>
</comment>
<evidence type="ECO:0000313" key="1">
    <source>
        <dbReference type="EMBL" id="KAG6635813.1"/>
    </source>
</evidence>
<protein>
    <submittedName>
        <fullName evidence="1">Uncharacterized protein</fullName>
    </submittedName>
</protein>
<organism evidence="1 2">
    <name type="scientific">Carya illinoinensis</name>
    <name type="common">Pecan</name>
    <dbReference type="NCBI Taxonomy" id="32201"/>
    <lineage>
        <taxon>Eukaryota</taxon>
        <taxon>Viridiplantae</taxon>
        <taxon>Streptophyta</taxon>
        <taxon>Embryophyta</taxon>
        <taxon>Tracheophyta</taxon>
        <taxon>Spermatophyta</taxon>
        <taxon>Magnoliopsida</taxon>
        <taxon>eudicotyledons</taxon>
        <taxon>Gunneridae</taxon>
        <taxon>Pentapetalae</taxon>
        <taxon>rosids</taxon>
        <taxon>fabids</taxon>
        <taxon>Fagales</taxon>
        <taxon>Juglandaceae</taxon>
        <taxon>Carya</taxon>
    </lineage>
</organism>
<dbReference type="AlphaFoldDB" id="A0A8T1P367"/>
<sequence>MPYFPHRPNSILVRTIPNPSFFPQLLLLHFLGFRNRSICMMHSTCLFKV</sequence>
<gene>
    <name evidence="1" type="ORF">CIPAW_11G068600</name>
</gene>
<proteinExistence type="predicted"/>
<reference evidence="1" key="1">
    <citation type="submission" date="2020-12" db="EMBL/GenBank/DDBJ databases">
        <title>WGS assembly of Carya illinoinensis cv. Pawnee.</title>
        <authorList>
            <person name="Platts A."/>
            <person name="Shu S."/>
            <person name="Wright S."/>
            <person name="Barry K."/>
            <person name="Edger P."/>
            <person name="Pires J.C."/>
            <person name="Schmutz J."/>
        </authorList>
    </citation>
    <scope>NUCLEOTIDE SEQUENCE</scope>
    <source>
        <tissue evidence="1">Leaf</tissue>
    </source>
</reference>
<dbReference type="Proteomes" id="UP000811609">
    <property type="component" value="Chromosome 11"/>
</dbReference>
<dbReference type="EMBL" id="CM031819">
    <property type="protein sequence ID" value="KAG6635813.1"/>
    <property type="molecule type" value="Genomic_DNA"/>
</dbReference>
<evidence type="ECO:0000313" key="2">
    <source>
        <dbReference type="Proteomes" id="UP000811609"/>
    </source>
</evidence>